<dbReference type="GO" id="GO:0010468">
    <property type="term" value="P:regulation of gene expression"/>
    <property type="evidence" value="ECO:0007669"/>
    <property type="project" value="UniProtKB-ARBA"/>
</dbReference>
<feature type="compositionally biased region" description="Low complexity" evidence="5">
    <location>
        <begin position="96"/>
        <end position="124"/>
    </location>
</feature>
<keyword evidence="3 4" id="KW-0862">Zinc</keyword>
<feature type="compositionally biased region" description="Pro residues" evidence="5">
    <location>
        <begin position="125"/>
        <end position="139"/>
    </location>
</feature>
<keyword evidence="1 4" id="KW-0479">Metal-binding</keyword>
<organism evidence="7">
    <name type="scientific">Chloropicon roscoffensis</name>
    <dbReference type="NCBI Taxonomy" id="1461544"/>
    <lineage>
        <taxon>Eukaryota</taxon>
        <taxon>Viridiplantae</taxon>
        <taxon>Chlorophyta</taxon>
        <taxon>Chloropicophyceae</taxon>
        <taxon>Chloropicales</taxon>
        <taxon>Chloropicaceae</taxon>
        <taxon>Chloropicon</taxon>
    </lineage>
</organism>
<feature type="region of interest" description="Disordered" evidence="5">
    <location>
        <begin position="58"/>
        <end position="183"/>
    </location>
</feature>
<feature type="zinc finger region" description="C3H1-type" evidence="4">
    <location>
        <begin position="27"/>
        <end position="55"/>
    </location>
</feature>
<feature type="region of interest" description="Disordered" evidence="5">
    <location>
        <begin position="1"/>
        <end position="28"/>
    </location>
</feature>
<dbReference type="GO" id="GO:0051252">
    <property type="term" value="P:regulation of RNA metabolic process"/>
    <property type="evidence" value="ECO:0007669"/>
    <property type="project" value="UniProtKB-ARBA"/>
</dbReference>
<evidence type="ECO:0000256" key="4">
    <source>
        <dbReference type="PROSITE-ProRule" id="PRU00723"/>
    </source>
</evidence>
<protein>
    <recommendedName>
        <fullName evidence="6">C3H1-type domain-containing protein</fullName>
    </recommendedName>
</protein>
<dbReference type="InterPro" id="IPR000571">
    <property type="entry name" value="Znf_CCCH"/>
</dbReference>
<feature type="compositionally biased region" description="Basic and acidic residues" evidence="5">
    <location>
        <begin position="1"/>
        <end position="14"/>
    </location>
</feature>
<evidence type="ECO:0000259" key="6">
    <source>
        <dbReference type="PROSITE" id="PS50103"/>
    </source>
</evidence>
<dbReference type="Pfam" id="PF00642">
    <property type="entry name" value="zf-CCCH"/>
    <property type="match status" value="1"/>
</dbReference>
<evidence type="ECO:0000313" key="7">
    <source>
        <dbReference type="EMBL" id="CAD9721537.1"/>
    </source>
</evidence>
<evidence type="ECO:0000256" key="3">
    <source>
        <dbReference type="ARBA" id="ARBA00022833"/>
    </source>
</evidence>
<feature type="domain" description="C3H1-type" evidence="6">
    <location>
        <begin position="27"/>
        <end position="55"/>
    </location>
</feature>
<evidence type="ECO:0000256" key="1">
    <source>
        <dbReference type="ARBA" id="ARBA00022723"/>
    </source>
</evidence>
<dbReference type="PROSITE" id="PS50103">
    <property type="entry name" value="ZF_C3H1"/>
    <property type="match status" value="1"/>
</dbReference>
<evidence type="ECO:0000256" key="2">
    <source>
        <dbReference type="ARBA" id="ARBA00022771"/>
    </source>
</evidence>
<feature type="compositionally biased region" description="Pro residues" evidence="5">
    <location>
        <begin position="281"/>
        <end position="307"/>
    </location>
</feature>
<dbReference type="SUPFAM" id="SSF90229">
    <property type="entry name" value="CCCH zinc finger"/>
    <property type="match status" value="1"/>
</dbReference>
<gene>
    <name evidence="7" type="ORF">CROS1312_LOCUS805</name>
</gene>
<feature type="region of interest" description="Disordered" evidence="5">
    <location>
        <begin position="253"/>
        <end position="307"/>
    </location>
</feature>
<dbReference type="AlphaFoldDB" id="A0A7S2T848"/>
<dbReference type="Gene3D" id="4.10.1000.10">
    <property type="entry name" value="Zinc finger, CCCH-type"/>
    <property type="match status" value="1"/>
</dbReference>
<dbReference type="FunFam" id="4.10.1000.10:FF:000003">
    <property type="entry name" value="Zinc finger CCCH domain-containing protein"/>
    <property type="match status" value="1"/>
</dbReference>
<keyword evidence="2 4" id="KW-0863">Zinc-finger</keyword>
<dbReference type="GO" id="GO:0008270">
    <property type="term" value="F:zinc ion binding"/>
    <property type="evidence" value="ECO:0007669"/>
    <property type="project" value="UniProtKB-KW"/>
</dbReference>
<reference evidence="7" key="1">
    <citation type="submission" date="2021-01" db="EMBL/GenBank/DDBJ databases">
        <authorList>
            <person name="Corre E."/>
            <person name="Pelletier E."/>
            <person name="Niang G."/>
            <person name="Scheremetjew M."/>
            <person name="Finn R."/>
            <person name="Kale V."/>
            <person name="Holt S."/>
            <person name="Cochrane G."/>
            <person name="Meng A."/>
            <person name="Brown T."/>
            <person name="Cohen L."/>
        </authorList>
    </citation>
    <scope>NUCLEOTIDE SEQUENCE</scope>
    <source>
        <strain evidence="7">RCC2335</strain>
    </source>
</reference>
<dbReference type="InterPro" id="IPR036855">
    <property type="entry name" value="Znf_CCCH_sf"/>
</dbReference>
<accession>A0A7S2T848</accession>
<sequence>MESRGHKGDHDKDHHGGRRGFRGTAENAKTKLCLRWQSPEGCRFGDRCNFAHGESELRKLPSRQTKCVSVPAPGHAAQQRGSGAATVSVPRSHEAQGVASGRQQQQQHRQVPEGRQATLHQAPHQAPPPHGLQAAPPPGHLQGQAPPGYTHFAQAPGGYTPWGGNQQQAWGQQQVQVPPPQQPPQMMMPPSGNWPQHQQQQGGMMMMDGWGGAGNGAGRQDLWSVAGEMGGPNGSSSGGANASIWQGIYGANGVGSGSQHTPQPPVGSPPATYAGAAASGLPPPPPAHRQQQHPPPPPPQWGGPPGF</sequence>
<dbReference type="EMBL" id="HBHM01001080">
    <property type="protein sequence ID" value="CAD9721537.1"/>
    <property type="molecule type" value="Transcribed_RNA"/>
</dbReference>
<proteinExistence type="predicted"/>
<name>A0A7S2T848_9CHLO</name>
<evidence type="ECO:0000256" key="5">
    <source>
        <dbReference type="SAM" id="MobiDB-lite"/>
    </source>
</evidence>